<keyword evidence="2" id="KW-1185">Reference proteome</keyword>
<dbReference type="EMBL" id="SJTH01000046">
    <property type="protein sequence ID" value="TCJ01906.1"/>
    <property type="molecule type" value="Genomic_DNA"/>
</dbReference>
<protein>
    <submittedName>
        <fullName evidence="1">Uncharacterized protein</fullName>
    </submittedName>
</protein>
<comment type="caution">
    <text evidence="1">The sequence shown here is derived from an EMBL/GenBank/DDBJ whole genome shotgun (WGS) entry which is preliminary data.</text>
</comment>
<reference evidence="1 2" key="1">
    <citation type="submission" date="2019-03" db="EMBL/GenBank/DDBJ databases">
        <authorList>
            <person name="Jensen L."/>
            <person name="Storgaard J."/>
            <person name="Sulaj E."/>
            <person name="Schramm A."/>
            <person name="Marshall I.P.G."/>
        </authorList>
    </citation>
    <scope>NUCLEOTIDE SEQUENCE [LARGE SCALE GENOMIC DNA]</scope>
    <source>
        <strain evidence="1 2">2017H2G3</strain>
    </source>
</reference>
<accession>A0A4R1AWH0</accession>
<sequence>MKFSVTSKPTISFASKLHLSVKSLCPQPTSNTFLLIIILAASLSKIDSPLGCCIKEFQVYLKCLEDCEVAYTIQKNVAVSPLIMWMDQ</sequence>
<dbReference type="AlphaFoldDB" id="A0A4R1AWH0"/>
<evidence type="ECO:0000313" key="1">
    <source>
        <dbReference type="EMBL" id="TCJ01906.1"/>
    </source>
</evidence>
<proteinExistence type="predicted"/>
<organism evidence="1 2">
    <name type="scientific">Cytobacillus praedii</name>
    <dbReference type="NCBI Taxonomy" id="1742358"/>
    <lineage>
        <taxon>Bacteria</taxon>
        <taxon>Bacillati</taxon>
        <taxon>Bacillota</taxon>
        <taxon>Bacilli</taxon>
        <taxon>Bacillales</taxon>
        <taxon>Bacillaceae</taxon>
        <taxon>Cytobacillus</taxon>
    </lineage>
</organism>
<name>A0A4R1AWH0_9BACI</name>
<evidence type="ECO:0000313" key="2">
    <source>
        <dbReference type="Proteomes" id="UP000293846"/>
    </source>
</evidence>
<dbReference type="Proteomes" id="UP000293846">
    <property type="component" value="Unassembled WGS sequence"/>
</dbReference>
<gene>
    <name evidence="1" type="ORF">E0Y62_21865</name>
</gene>